<dbReference type="GO" id="GO:0009982">
    <property type="term" value="F:pseudouridine synthase activity"/>
    <property type="evidence" value="ECO:0007669"/>
    <property type="project" value="InterPro"/>
</dbReference>
<evidence type="ECO:0000256" key="3">
    <source>
        <dbReference type="PROSITE-ProRule" id="PRU00182"/>
    </source>
</evidence>
<keyword evidence="2" id="KW-0413">Isomerase</keyword>
<keyword evidence="6" id="KW-1185">Reference proteome</keyword>
<dbReference type="GO" id="GO:0003723">
    <property type="term" value="F:RNA binding"/>
    <property type="evidence" value="ECO:0007669"/>
    <property type="project" value="UniProtKB-KW"/>
</dbReference>
<evidence type="ECO:0000259" key="4">
    <source>
        <dbReference type="Pfam" id="PF00849"/>
    </source>
</evidence>
<protein>
    <submittedName>
        <fullName evidence="5">tRNA pseudouridine65 synthase</fullName>
    </submittedName>
</protein>
<gene>
    <name evidence="5" type="ORF">SAMN04488096_105229</name>
</gene>
<dbReference type="PROSITE" id="PS01129">
    <property type="entry name" value="PSI_RLU"/>
    <property type="match status" value="1"/>
</dbReference>
<accession>A0A1M6ES32</accession>
<dbReference type="PROSITE" id="PS50889">
    <property type="entry name" value="S4"/>
    <property type="match status" value="1"/>
</dbReference>
<dbReference type="GO" id="GO:0140098">
    <property type="term" value="F:catalytic activity, acting on RNA"/>
    <property type="evidence" value="ECO:0007669"/>
    <property type="project" value="UniProtKB-ARBA"/>
</dbReference>
<dbReference type="GO" id="GO:0000455">
    <property type="term" value="P:enzyme-directed rRNA pseudouridine synthesis"/>
    <property type="evidence" value="ECO:0007669"/>
    <property type="project" value="TreeGrafter"/>
</dbReference>
<dbReference type="EMBL" id="FQYY01000005">
    <property type="protein sequence ID" value="SHI88246.1"/>
    <property type="molecule type" value="Genomic_DNA"/>
</dbReference>
<feature type="domain" description="Pseudouridine synthase RsuA/RluA-like" evidence="4">
    <location>
        <begin position="89"/>
        <end position="227"/>
    </location>
</feature>
<dbReference type="InterPro" id="IPR036986">
    <property type="entry name" value="S4_RNA-bd_sf"/>
</dbReference>
<dbReference type="Pfam" id="PF00849">
    <property type="entry name" value="PseudoU_synth_2"/>
    <property type="match status" value="1"/>
</dbReference>
<dbReference type="Gene3D" id="3.30.2350.10">
    <property type="entry name" value="Pseudouridine synthase"/>
    <property type="match status" value="1"/>
</dbReference>
<reference evidence="5 6" key="1">
    <citation type="submission" date="2016-11" db="EMBL/GenBank/DDBJ databases">
        <authorList>
            <person name="Jaros S."/>
            <person name="Januszkiewicz K."/>
            <person name="Wedrychowicz H."/>
        </authorList>
    </citation>
    <scope>NUCLEOTIDE SEQUENCE [LARGE SCALE GENOMIC DNA]</scope>
    <source>
        <strain evidence="5 6">DSM 21425</strain>
    </source>
</reference>
<dbReference type="AlphaFoldDB" id="A0A1M6ES32"/>
<keyword evidence="3" id="KW-0694">RNA-binding</keyword>
<evidence type="ECO:0000256" key="1">
    <source>
        <dbReference type="ARBA" id="ARBA00010876"/>
    </source>
</evidence>
<proteinExistence type="inferred from homology"/>
<dbReference type="RefSeq" id="WP_073150667.1">
    <property type="nucleotide sequence ID" value="NZ_FQYY01000005.1"/>
</dbReference>
<evidence type="ECO:0000256" key="2">
    <source>
        <dbReference type="ARBA" id="ARBA00023235"/>
    </source>
</evidence>
<evidence type="ECO:0000313" key="5">
    <source>
        <dbReference type="EMBL" id="SHI88246.1"/>
    </source>
</evidence>
<dbReference type="InterPro" id="IPR006224">
    <property type="entry name" value="PsdUridine_synth_RluA-like_CS"/>
</dbReference>
<evidence type="ECO:0000313" key="6">
    <source>
        <dbReference type="Proteomes" id="UP000184225"/>
    </source>
</evidence>
<dbReference type="InterPro" id="IPR006145">
    <property type="entry name" value="PsdUridine_synth_RsuA/RluA"/>
</dbReference>
<dbReference type="Proteomes" id="UP000184225">
    <property type="component" value="Unassembled WGS sequence"/>
</dbReference>
<dbReference type="PANTHER" id="PTHR21600:SF87">
    <property type="entry name" value="RNA PSEUDOURIDYLATE SYNTHASE DOMAIN-CONTAINING PROTEIN 1"/>
    <property type="match status" value="1"/>
</dbReference>
<dbReference type="PANTHER" id="PTHR21600">
    <property type="entry name" value="MITOCHONDRIAL RNA PSEUDOURIDINE SYNTHASE"/>
    <property type="match status" value="1"/>
</dbReference>
<sequence>MKIIEKHIVPSIKEPIRLQEYAATIFKTLASRSGLKKAVKKQRILLNGKPANTGDWIEEGQILELLQENLPKKKIFTLPLEVIFEDDYLAVINKPAGYPTNGNYFKTIENALPHNLKNSTQEDTLSYPIPVHRLDNPTSGLLIIAKTKSTQIFLNRAFEEKEIEKSYLAIISGELVNEGVFTDAIEDKKAETKFKLLQKIVKNEKQYSLVQLYPTTGRTHQIRIHLSKNGYPIIGDEMYGSTEKFRGIYLTAFSLKFTHPITLENLEFATNYPKKFKKFIES</sequence>
<dbReference type="InterPro" id="IPR050188">
    <property type="entry name" value="RluA_PseudoU_synthase"/>
</dbReference>
<comment type="similarity">
    <text evidence="1">Belongs to the pseudouridine synthase RluA family.</text>
</comment>
<organism evidence="5 6">
    <name type="scientific">Mesonia phycicola</name>
    <dbReference type="NCBI Taxonomy" id="579105"/>
    <lineage>
        <taxon>Bacteria</taxon>
        <taxon>Pseudomonadati</taxon>
        <taxon>Bacteroidota</taxon>
        <taxon>Flavobacteriia</taxon>
        <taxon>Flavobacteriales</taxon>
        <taxon>Flavobacteriaceae</taxon>
        <taxon>Mesonia</taxon>
    </lineage>
</organism>
<dbReference type="Gene3D" id="3.10.290.10">
    <property type="entry name" value="RNA-binding S4 domain"/>
    <property type="match status" value="1"/>
</dbReference>
<dbReference type="InterPro" id="IPR020103">
    <property type="entry name" value="PsdUridine_synth_cat_dom_sf"/>
</dbReference>
<dbReference type="OrthoDB" id="9807829at2"/>
<dbReference type="CDD" id="cd02869">
    <property type="entry name" value="PseudoU_synth_RluA_like"/>
    <property type="match status" value="1"/>
</dbReference>
<name>A0A1M6ES32_9FLAO</name>
<dbReference type="SUPFAM" id="SSF55120">
    <property type="entry name" value="Pseudouridine synthase"/>
    <property type="match status" value="1"/>
</dbReference>
<dbReference type="STRING" id="579105.SAMN04488096_105229"/>